<sequence length="229" mass="25673">MKHRNFGLVAATLFTFVYLSLFALNIAYLPGQLGLPTQHDSNYSSVEKLRRNYSPIADDIVGLSHSLPYLAWLQLPGRVASIGSRSLPRFNVKTASVDLDPKSQELFIGGSWRDNLIHLGAADLNLSSTVIFTSSSLITMDDIFPSATNGYINSRIDLRRRRRAFSDTLNNTAPPSIGLKLREDVALQPRDTDPLTLREEFEKALAHNRRLKEAVAARRLRKGRKKKVN</sequence>
<dbReference type="OrthoDB" id="3215581at2759"/>
<evidence type="ECO:0000313" key="2">
    <source>
        <dbReference type="Proteomes" id="UP000030108"/>
    </source>
</evidence>
<proteinExistence type="predicted"/>
<organism evidence="1 2">
    <name type="scientific">Rhizoctonia solani AG-3 Rhs1AP</name>
    <dbReference type="NCBI Taxonomy" id="1086054"/>
    <lineage>
        <taxon>Eukaryota</taxon>
        <taxon>Fungi</taxon>
        <taxon>Dikarya</taxon>
        <taxon>Basidiomycota</taxon>
        <taxon>Agaricomycotina</taxon>
        <taxon>Agaricomycetes</taxon>
        <taxon>Cantharellales</taxon>
        <taxon>Ceratobasidiaceae</taxon>
        <taxon>Rhizoctonia</taxon>
    </lineage>
</organism>
<dbReference type="Proteomes" id="UP000030108">
    <property type="component" value="Unassembled WGS sequence"/>
</dbReference>
<keyword evidence="1" id="KW-0472">Membrane</keyword>
<dbReference type="EMBL" id="JATN01000286">
    <property type="protein sequence ID" value="EUC67202.1"/>
    <property type="molecule type" value="Genomic_DNA"/>
</dbReference>
<keyword evidence="1" id="KW-0812">Transmembrane</keyword>
<protein>
    <submittedName>
        <fullName evidence="1">Transmembrane protein, putative</fullName>
    </submittedName>
</protein>
<gene>
    <name evidence="1" type="ORF">RSOL_500220</name>
</gene>
<accession>X8JTX6</accession>
<comment type="caution">
    <text evidence="1">The sequence shown here is derived from an EMBL/GenBank/DDBJ whole genome shotgun (WGS) entry which is preliminary data.</text>
</comment>
<name>X8JTX6_9AGAM</name>
<evidence type="ECO:0000313" key="1">
    <source>
        <dbReference type="EMBL" id="EUC67202.1"/>
    </source>
</evidence>
<dbReference type="AlphaFoldDB" id="X8JTX6"/>
<reference evidence="2" key="1">
    <citation type="journal article" date="2014" name="Genome Announc.">
        <title>Draft genome sequence of the plant-pathogenic soil fungus Rhizoctonia solani anastomosis group 3 strain Rhs1AP.</title>
        <authorList>
            <person name="Cubeta M.A."/>
            <person name="Thomas E."/>
            <person name="Dean R.A."/>
            <person name="Jabaji S."/>
            <person name="Neate S.M."/>
            <person name="Tavantzis S."/>
            <person name="Toda T."/>
            <person name="Vilgalys R."/>
            <person name="Bharathan N."/>
            <person name="Fedorova-Abrams N."/>
            <person name="Pakala S.B."/>
            <person name="Pakala S.M."/>
            <person name="Zafar N."/>
            <person name="Joardar V."/>
            <person name="Losada L."/>
            <person name="Nierman W.C."/>
        </authorList>
    </citation>
    <scope>NUCLEOTIDE SEQUENCE [LARGE SCALE GENOMIC DNA]</scope>
    <source>
        <strain evidence="2">AG-3</strain>
    </source>
</reference>